<dbReference type="Gene3D" id="3.90.190.20">
    <property type="entry name" value="Mur ligase, C-terminal domain"/>
    <property type="match status" value="1"/>
</dbReference>
<keyword evidence="4 7" id="KW-0573">Peptidoglycan synthesis</keyword>
<dbReference type="SUPFAM" id="SSF53244">
    <property type="entry name" value="MurD-like peptide ligases, peptide-binding domain"/>
    <property type="match status" value="1"/>
</dbReference>
<dbReference type="GO" id="GO:0005524">
    <property type="term" value="F:ATP binding"/>
    <property type="evidence" value="ECO:0007669"/>
    <property type="project" value="UniProtKB-UniRule"/>
</dbReference>
<gene>
    <name evidence="7" type="primary">murE</name>
    <name evidence="12" type="ORF">SAOR_13775</name>
</gene>
<feature type="modified residue" description="N6-carboxylysine" evidence="7">
    <location>
        <position position="227"/>
    </location>
</feature>
<dbReference type="Pfam" id="PF08245">
    <property type="entry name" value="Mur_ligase_M"/>
    <property type="match status" value="1"/>
</dbReference>
<dbReference type="InterPro" id="IPR035911">
    <property type="entry name" value="MurE/MurF_N"/>
</dbReference>
<comment type="pathway">
    <text evidence="7 8">Cell wall biogenesis; peptidoglycan biosynthesis.</text>
</comment>
<feature type="binding site" evidence="7">
    <location>
        <position position="473"/>
    </location>
    <ligand>
        <name>meso-2,6-diaminopimelate</name>
        <dbReference type="ChEBI" id="CHEBI:57791"/>
    </ligand>
</feature>
<evidence type="ECO:0000256" key="8">
    <source>
        <dbReference type="RuleBase" id="RU004135"/>
    </source>
</evidence>
<evidence type="ECO:0000256" key="1">
    <source>
        <dbReference type="ARBA" id="ARBA00005898"/>
    </source>
</evidence>
<comment type="cofactor">
    <cofactor evidence="7">
        <name>Mg(2+)</name>
        <dbReference type="ChEBI" id="CHEBI:18420"/>
    </cofactor>
</comment>
<dbReference type="InterPro" id="IPR013221">
    <property type="entry name" value="Mur_ligase_cen"/>
</dbReference>
<feature type="binding site" evidence="7">
    <location>
        <begin position="418"/>
        <end position="421"/>
    </location>
    <ligand>
        <name>meso-2,6-diaminopimelate</name>
        <dbReference type="ChEBI" id="CHEBI:57791"/>
    </ligand>
</feature>
<name>A0A423PHD7_9GAMM</name>
<evidence type="ECO:0000259" key="11">
    <source>
        <dbReference type="Pfam" id="PF08245"/>
    </source>
</evidence>
<dbReference type="InterPro" id="IPR005761">
    <property type="entry name" value="UDP-N-AcMur-Glu-dNH2Pim_ligase"/>
</dbReference>
<reference evidence="12 13" key="1">
    <citation type="submission" date="2013-10" db="EMBL/GenBank/DDBJ databases">
        <title>Salinisphaera orenii MK-B5 Genome Sequencing.</title>
        <authorList>
            <person name="Lai Q."/>
            <person name="Li C."/>
            <person name="Shao Z."/>
        </authorList>
    </citation>
    <scope>NUCLEOTIDE SEQUENCE [LARGE SCALE GENOMIC DNA]</scope>
    <source>
        <strain evidence="12 13">MK-B5</strain>
    </source>
</reference>
<dbReference type="GO" id="GO:0005737">
    <property type="term" value="C:cytoplasm"/>
    <property type="evidence" value="ECO:0007669"/>
    <property type="project" value="UniProtKB-SubCell"/>
</dbReference>
<dbReference type="GO" id="GO:0008765">
    <property type="term" value="F:UDP-N-acetylmuramoylalanyl-D-glutamate-2,6-diaminopimelate ligase activity"/>
    <property type="evidence" value="ECO:0007669"/>
    <property type="project" value="UniProtKB-UniRule"/>
</dbReference>
<keyword evidence="5 7" id="KW-0131">Cell cycle</keyword>
<evidence type="ECO:0000259" key="10">
    <source>
        <dbReference type="Pfam" id="PF02875"/>
    </source>
</evidence>
<dbReference type="GO" id="GO:0051301">
    <property type="term" value="P:cell division"/>
    <property type="evidence" value="ECO:0007669"/>
    <property type="project" value="UniProtKB-KW"/>
</dbReference>
<dbReference type="GO" id="GO:0008360">
    <property type="term" value="P:regulation of cell shape"/>
    <property type="evidence" value="ECO:0007669"/>
    <property type="project" value="UniProtKB-KW"/>
</dbReference>
<dbReference type="PANTHER" id="PTHR23135">
    <property type="entry name" value="MUR LIGASE FAMILY MEMBER"/>
    <property type="match status" value="1"/>
</dbReference>
<comment type="similarity">
    <text evidence="1 7">Belongs to the MurCDEF family. MurE subfamily.</text>
</comment>
<proteinExistence type="inferred from homology"/>
<keyword evidence="7" id="KW-0547">Nucleotide-binding</keyword>
<dbReference type="GO" id="GO:0000287">
    <property type="term" value="F:magnesium ion binding"/>
    <property type="evidence" value="ECO:0007669"/>
    <property type="project" value="UniProtKB-UniRule"/>
</dbReference>
<dbReference type="EMBL" id="AYKH01000040">
    <property type="protein sequence ID" value="ROO25032.1"/>
    <property type="molecule type" value="Genomic_DNA"/>
</dbReference>
<organism evidence="12 13">
    <name type="scientific">Salinisphaera orenii MK-B5</name>
    <dbReference type="NCBI Taxonomy" id="856730"/>
    <lineage>
        <taxon>Bacteria</taxon>
        <taxon>Pseudomonadati</taxon>
        <taxon>Pseudomonadota</taxon>
        <taxon>Gammaproteobacteria</taxon>
        <taxon>Salinisphaerales</taxon>
        <taxon>Salinisphaeraceae</taxon>
        <taxon>Salinisphaera</taxon>
    </lineage>
</organism>
<feature type="binding site" evidence="7">
    <location>
        <position position="469"/>
    </location>
    <ligand>
        <name>meso-2,6-diaminopimelate</name>
        <dbReference type="ChEBI" id="CHEBI:57791"/>
    </ligand>
</feature>
<protein>
    <recommendedName>
        <fullName evidence="7">UDP-N-acetylmuramoyl-L-alanyl-D-glutamate--2,6-diaminopimelate ligase</fullName>
        <ecNumber evidence="7">6.3.2.13</ecNumber>
    </recommendedName>
    <alternativeName>
        <fullName evidence="7">Meso-A2pm-adding enzyme</fullName>
    </alternativeName>
    <alternativeName>
        <fullName evidence="7">Meso-diaminopimelate-adding enzyme</fullName>
    </alternativeName>
    <alternativeName>
        <fullName evidence="7">UDP-MurNAc-L-Ala-D-Glu:meso-diaminopimelate ligase</fullName>
    </alternativeName>
    <alternativeName>
        <fullName evidence="7">UDP-MurNAc-tripeptide synthetase</fullName>
    </alternativeName>
    <alternativeName>
        <fullName evidence="7">UDP-N-acetylmuramyl-tripeptide synthetase</fullName>
    </alternativeName>
</protein>
<dbReference type="Proteomes" id="UP000283993">
    <property type="component" value="Unassembled WGS sequence"/>
</dbReference>
<feature type="domain" description="Mur ligase C-terminal" evidence="10">
    <location>
        <begin position="344"/>
        <end position="471"/>
    </location>
</feature>
<dbReference type="Pfam" id="PF01225">
    <property type="entry name" value="Mur_ligase"/>
    <property type="match status" value="1"/>
</dbReference>
<evidence type="ECO:0000259" key="9">
    <source>
        <dbReference type="Pfam" id="PF01225"/>
    </source>
</evidence>
<dbReference type="Gene3D" id="3.40.1190.10">
    <property type="entry name" value="Mur-like, catalytic domain"/>
    <property type="match status" value="1"/>
</dbReference>
<feature type="binding site" evidence="7">
    <location>
        <begin position="160"/>
        <end position="161"/>
    </location>
    <ligand>
        <name>UDP-N-acetyl-alpha-D-muramoyl-L-alanyl-D-glutamate</name>
        <dbReference type="ChEBI" id="CHEBI:83900"/>
    </ligand>
</feature>
<dbReference type="EC" id="6.3.2.13" evidence="7"/>
<dbReference type="RefSeq" id="WP_221180002.1">
    <property type="nucleotide sequence ID" value="NZ_AYKH01000040.1"/>
</dbReference>
<dbReference type="GO" id="GO:0009252">
    <property type="term" value="P:peptidoglycan biosynthetic process"/>
    <property type="evidence" value="ECO:0007669"/>
    <property type="project" value="UniProtKB-UniRule"/>
</dbReference>
<feature type="short sequence motif" description="Meso-diaminopimelate recognition motif" evidence="7">
    <location>
        <begin position="418"/>
        <end position="421"/>
    </location>
</feature>
<comment type="PTM">
    <text evidence="7">Carboxylation is probably crucial for Mg(2+) binding and, consequently, for the gamma-phosphate positioning of ATP.</text>
</comment>
<keyword evidence="13" id="KW-1185">Reference proteome</keyword>
<dbReference type="InterPro" id="IPR004101">
    <property type="entry name" value="Mur_ligase_C"/>
</dbReference>
<comment type="function">
    <text evidence="7">Catalyzes the addition of meso-diaminopimelic acid to the nucleotide precursor UDP-N-acetylmuramoyl-L-alanyl-D-glutamate (UMAG) in the biosynthesis of bacterial cell-wall peptidoglycan.</text>
</comment>
<dbReference type="InterPro" id="IPR036565">
    <property type="entry name" value="Mur-like_cat_sf"/>
</dbReference>
<sequence length="498" mass="52152">MMGLAPAKPLRQPLARLLAGFDVGDVPDAEIAQVTVDSRAARPGSLFMAYQGTRAHGLDHADDAVARGARAVVWDRERAPVLDVPHVRVPDLAARASRIAARAYGEPAQRLFVTGVTGTDGKTSCAWLLARALDALGTRCGYLGTLGFGFTDDLAEASHTTPDAVAVQDWLARFVTADAAAVAFEVSSHALDQHRVDGVAFDVAVLTQVGRDHLDYHGDAAAYAAAKRRLFTLDGLRYAILNADDALGRAWLEELADAVTPVAYGSGDVSHLAAHYVGLRAVRARADGLEIEIDSHAGAARIETGLIGRFNAANLAAVLAVLLVRGIPVAAAAAVLAEARTVPGRMERIPGRADQPLVVVDYAHTPNALAQALAAVAEHAAGRVFCVFGCGGDRDSGKRALMGEAAARGADVLWLTDDNPRHEVPAAIVADIRAGIADDVDVTVRHDRAEAIGGALAAARDGDVVLIAGKGHETSQQIGDTRRAFDDRVVARRALGAV</sequence>
<dbReference type="InterPro" id="IPR000713">
    <property type="entry name" value="Mur_ligase_N"/>
</dbReference>
<keyword evidence="7" id="KW-0460">Magnesium</keyword>
<feature type="binding site" evidence="7">
    <location>
        <position position="195"/>
    </location>
    <ligand>
        <name>UDP-N-acetyl-alpha-D-muramoyl-L-alanyl-D-glutamate</name>
        <dbReference type="ChEBI" id="CHEBI:83900"/>
    </ligand>
</feature>
<dbReference type="UniPathway" id="UPA00219"/>
<keyword evidence="3 7" id="KW-0133">Cell shape</keyword>
<evidence type="ECO:0000256" key="3">
    <source>
        <dbReference type="ARBA" id="ARBA00022960"/>
    </source>
</evidence>
<dbReference type="Pfam" id="PF02875">
    <property type="entry name" value="Mur_ligase_C"/>
    <property type="match status" value="1"/>
</dbReference>
<keyword evidence="7" id="KW-0963">Cytoplasm</keyword>
<feature type="domain" description="Mur ligase N-terminal catalytic" evidence="9">
    <location>
        <begin position="30"/>
        <end position="103"/>
    </location>
</feature>
<comment type="caution">
    <text evidence="12">The sequence shown here is derived from an EMBL/GenBank/DDBJ whole genome shotgun (WGS) entry which is preliminary data.</text>
</comment>
<keyword evidence="7 12" id="KW-0436">Ligase</keyword>
<comment type="subcellular location">
    <subcellularLocation>
        <location evidence="7 8">Cytoplasm</location>
    </subcellularLocation>
</comment>
<feature type="binding site" evidence="7">
    <location>
        <begin position="118"/>
        <end position="124"/>
    </location>
    <ligand>
        <name>ATP</name>
        <dbReference type="ChEBI" id="CHEBI:30616"/>
    </ligand>
</feature>
<keyword evidence="7" id="KW-0067">ATP-binding</keyword>
<evidence type="ECO:0000256" key="6">
    <source>
        <dbReference type="ARBA" id="ARBA00023316"/>
    </source>
</evidence>
<accession>A0A423PHD7</accession>
<dbReference type="Gene3D" id="3.40.1390.10">
    <property type="entry name" value="MurE/MurF, N-terminal domain"/>
    <property type="match status" value="1"/>
</dbReference>
<evidence type="ECO:0000313" key="13">
    <source>
        <dbReference type="Proteomes" id="UP000283993"/>
    </source>
</evidence>
<keyword evidence="2 7" id="KW-0132">Cell division</keyword>
<evidence type="ECO:0000256" key="2">
    <source>
        <dbReference type="ARBA" id="ARBA00022618"/>
    </source>
</evidence>
<dbReference type="NCBIfam" id="TIGR01085">
    <property type="entry name" value="murE"/>
    <property type="match status" value="1"/>
</dbReference>
<evidence type="ECO:0000313" key="12">
    <source>
        <dbReference type="EMBL" id="ROO25032.1"/>
    </source>
</evidence>
<dbReference type="SUPFAM" id="SSF63418">
    <property type="entry name" value="MurE/MurF N-terminal domain"/>
    <property type="match status" value="1"/>
</dbReference>
<keyword evidence="6 7" id="KW-0961">Cell wall biogenesis/degradation</keyword>
<evidence type="ECO:0000256" key="4">
    <source>
        <dbReference type="ARBA" id="ARBA00022984"/>
    </source>
</evidence>
<dbReference type="SUPFAM" id="SSF53623">
    <property type="entry name" value="MurD-like peptide ligases, catalytic domain"/>
    <property type="match status" value="1"/>
</dbReference>
<dbReference type="AlphaFoldDB" id="A0A423PHD7"/>
<feature type="binding site" evidence="7">
    <location>
        <position position="187"/>
    </location>
    <ligand>
        <name>UDP-N-acetyl-alpha-D-muramoyl-L-alanyl-D-glutamate</name>
        <dbReference type="ChEBI" id="CHEBI:83900"/>
    </ligand>
</feature>
<feature type="binding site" evidence="7">
    <location>
        <position position="38"/>
    </location>
    <ligand>
        <name>UDP-N-acetyl-alpha-D-muramoyl-L-alanyl-D-glutamate</name>
        <dbReference type="ChEBI" id="CHEBI:83900"/>
    </ligand>
</feature>
<comment type="catalytic activity">
    <reaction evidence="7">
        <text>UDP-N-acetyl-alpha-D-muramoyl-L-alanyl-D-glutamate + meso-2,6-diaminopimelate + ATP = UDP-N-acetyl-alpha-D-muramoyl-L-alanyl-gamma-D-glutamyl-meso-2,6-diaminopimelate + ADP + phosphate + H(+)</text>
        <dbReference type="Rhea" id="RHEA:23676"/>
        <dbReference type="ChEBI" id="CHEBI:15378"/>
        <dbReference type="ChEBI" id="CHEBI:30616"/>
        <dbReference type="ChEBI" id="CHEBI:43474"/>
        <dbReference type="ChEBI" id="CHEBI:57791"/>
        <dbReference type="ChEBI" id="CHEBI:83900"/>
        <dbReference type="ChEBI" id="CHEBI:83905"/>
        <dbReference type="ChEBI" id="CHEBI:456216"/>
        <dbReference type="EC" id="6.3.2.13"/>
    </reaction>
</comment>
<dbReference type="NCBIfam" id="NF001126">
    <property type="entry name" value="PRK00139.1-4"/>
    <property type="match status" value="1"/>
</dbReference>
<feature type="domain" description="Mur ligase central" evidence="11">
    <location>
        <begin position="116"/>
        <end position="321"/>
    </location>
</feature>
<dbReference type="HAMAP" id="MF_00208">
    <property type="entry name" value="MurE"/>
    <property type="match status" value="1"/>
</dbReference>
<feature type="binding site" evidence="7">
    <location>
        <position position="193"/>
    </location>
    <ligand>
        <name>UDP-N-acetyl-alpha-D-muramoyl-L-alanyl-D-glutamate</name>
        <dbReference type="ChEBI" id="CHEBI:83900"/>
    </ligand>
</feature>
<feature type="binding site" evidence="7">
    <location>
        <position position="394"/>
    </location>
    <ligand>
        <name>meso-2,6-diaminopimelate</name>
        <dbReference type="ChEBI" id="CHEBI:57791"/>
    </ligand>
</feature>
<dbReference type="GO" id="GO:0071555">
    <property type="term" value="P:cell wall organization"/>
    <property type="evidence" value="ECO:0007669"/>
    <property type="project" value="UniProtKB-KW"/>
</dbReference>
<evidence type="ECO:0000256" key="5">
    <source>
        <dbReference type="ARBA" id="ARBA00023306"/>
    </source>
</evidence>
<comment type="caution">
    <text evidence="7">Lacks conserved residue(s) required for the propagation of feature annotation.</text>
</comment>
<dbReference type="PANTHER" id="PTHR23135:SF4">
    <property type="entry name" value="UDP-N-ACETYLMURAMOYL-L-ALANYL-D-GLUTAMATE--2,6-DIAMINOPIMELATE LIGASE MURE HOMOLOG, CHLOROPLASTIC"/>
    <property type="match status" value="1"/>
</dbReference>
<dbReference type="InterPro" id="IPR036615">
    <property type="entry name" value="Mur_ligase_C_dom_sf"/>
</dbReference>
<evidence type="ECO:0000256" key="7">
    <source>
        <dbReference type="HAMAP-Rule" id="MF_00208"/>
    </source>
</evidence>